<evidence type="ECO:0000256" key="10">
    <source>
        <dbReference type="SAM" id="MobiDB-lite"/>
    </source>
</evidence>
<dbReference type="EMBL" id="FQVB01000003">
    <property type="protein sequence ID" value="SHE31686.1"/>
    <property type="molecule type" value="Genomic_DNA"/>
</dbReference>
<sequence>MKTKKSFFMGSFRTLIWIVAAAVVMVGCVTPQQQAKGPEAPAAGPTSGAMAKMNVETGQAKVFGVQAYDRDDRTEVKILMDRPAASHRVMRRGTHEFVVVLDGVETRLGGGSIPTASRKLIAVKATSAPAGTFTLTGRLLDPVGRLEAHAVGKDLVVNVFPAAPSAMSTPRVSLAGPRSGSAQGWPETAGRPSRNMLNARPAPPDDGVMGYKRHYRGKPISLDLQNADIQNVLRLLADISGMNIVLEPDVSGKVTIKVENVPWDQVLDMVLMMNRLGKEEIGGVIRIARQEKLKEEWKEREERIKAQQELLRAQKDLGELQTVYLQVNYADPESIAAKIGEIKSEDGKVSVDQRTNLILYTDYPARIAEASGILERLDRPTRQVLIEARIVQINSNVSKDLGIDWGFSLTKTTDHSVSTDFAVNHPVTATSSASMTIGRLVGSTLWNLDLRLSAAETAGQGKVIAAPRVLTMNHVKATISQGTQIPYQEKTGEGNTSVSFKDATLELQVTPHITPDGRVRLQLQAKQDSPNTSITGGSGEPAIDTRKIDTELLVDDGATVVIGGIIKEEDSRDESRTPGVHRIPILGSLFKSESVRKDKSELLIFINPKIVDLSDQRTGAEL</sequence>
<organism evidence="13 14">
    <name type="scientific">Desulfacinum infernum DSM 9756</name>
    <dbReference type="NCBI Taxonomy" id="1121391"/>
    <lineage>
        <taxon>Bacteria</taxon>
        <taxon>Pseudomonadati</taxon>
        <taxon>Thermodesulfobacteriota</taxon>
        <taxon>Syntrophobacteria</taxon>
        <taxon>Syntrophobacterales</taxon>
        <taxon>Syntrophobacteraceae</taxon>
        <taxon>Desulfacinum</taxon>
    </lineage>
</organism>
<evidence type="ECO:0000259" key="12">
    <source>
        <dbReference type="SMART" id="SM00965"/>
    </source>
</evidence>
<evidence type="ECO:0000256" key="3">
    <source>
        <dbReference type="ARBA" id="ARBA00022692"/>
    </source>
</evidence>
<dbReference type="InterPro" id="IPR001775">
    <property type="entry name" value="GspD/PilQ"/>
</dbReference>
<feature type="chain" id="PRO_5009907331" evidence="11">
    <location>
        <begin position="36"/>
        <end position="622"/>
    </location>
</feature>
<evidence type="ECO:0000256" key="8">
    <source>
        <dbReference type="RuleBase" id="RU004004"/>
    </source>
</evidence>
<evidence type="ECO:0000256" key="5">
    <source>
        <dbReference type="ARBA" id="ARBA00023136"/>
    </source>
</evidence>
<dbReference type="AlphaFoldDB" id="A0A1M4SHL6"/>
<accession>A0A1M4SHL6</accession>
<feature type="region of interest" description="Disordered" evidence="10">
    <location>
        <begin position="168"/>
        <end position="209"/>
    </location>
</feature>
<reference evidence="14" key="1">
    <citation type="submission" date="2016-11" db="EMBL/GenBank/DDBJ databases">
        <authorList>
            <person name="Varghese N."/>
            <person name="Submissions S."/>
        </authorList>
    </citation>
    <scope>NUCLEOTIDE SEQUENCE [LARGE SCALE GENOMIC DNA]</scope>
    <source>
        <strain evidence="14">DSM 9756</strain>
    </source>
</reference>
<dbReference type="InterPro" id="IPR004846">
    <property type="entry name" value="T2SS/T3SS_dom"/>
</dbReference>
<dbReference type="PANTHER" id="PTHR30604:SF1">
    <property type="entry name" value="DNA UTILIZATION PROTEIN HOFQ"/>
    <property type="match status" value="1"/>
</dbReference>
<keyword evidence="2 8" id="KW-0813">Transport</keyword>
<evidence type="ECO:0000256" key="9">
    <source>
        <dbReference type="SAM" id="Coils"/>
    </source>
</evidence>
<evidence type="ECO:0000256" key="1">
    <source>
        <dbReference type="ARBA" id="ARBA00004370"/>
    </source>
</evidence>
<dbReference type="InterPro" id="IPR011662">
    <property type="entry name" value="Secretin/TonB_short_N"/>
</dbReference>
<dbReference type="PANTHER" id="PTHR30604">
    <property type="entry name" value="PROTEIN TRANSPORT PROTEIN HOFQ"/>
    <property type="match status" value="1"/>
</dbReference>
<dbReference type="InterPro" id="IPR049371">
    <property type="entry name" value="GspD-like_N0"/>
</dbReference>
<dbReference type="Pfam" id="PF03958">
    <property type="entry name" value="Secretin_N"/>
    <property type="match status" value="1"/>
</dbReference>
<dbReference type="Gene3D" id="3.30.1370.120">
    <property type="match status" value="1"/>
</dbReference>
<dbReference type="PROSITE" id="PS51257">
    <property type="entry name" value="PROKAR_LIPOPROTEIN"/>
    <property type="match status" value="1"/>
</dbReference>
<evidence type="ECO:0000313" key="13">
    <source>
        <dbReference type="EMBL" id="SHE31686.1"/>
    </source>
</evidence>
<dbReference type="Gene3D" id="3.30.1370.130">
    <property type="match status" value="1"/>
</dbReference>
<evidence type="ECO:0000256" key="11">
    <source>
        <dbReference type="SAM" id="SignalP"/>
    </source>
</evidence>
<dbReference type="STRING" id="1121391.SAMN02745206_00101"/>
<proteinExistence type="inferred from homology"/>
<evidence type="ECO:0000256" key="4">
    <source>
        <dbReference type="ARBA" id="ARBA00022729"/>
    </source>
</evidence>
<feature type="coiled-coil region" evidence="9">
    <location>
        <begin position="287"/>
        <end position="314"/>
    </location>
</feature>
<dbReference type="Proteomes" id="UP000184076">
    <property type="component" value="Unassembled WGS sequence"/>
</dbReference>
<keyword evidence="14" id="KW-1185">Reference proteome</keyword>
<dbReference type="InterPro" id="IPR005644">
    <property type="entry name" value="NolW-like"/>
</dbReference>
<feature type="domain" description="Secretin/TonB short N-terminal" evidence="12">
    <location>
        <begin position="242"/>
        <end position="290"/>
    </location>
</feature>
<keyword evidence="5" id="KW-0472">Membrane</keyword>
<dbReference type="InterPro" id="IPR038591">
    <property type="entry name" value="NolW-like_sf"/>
</dbReference>
<dbReference type="SMART" id="SM00965">
    <property type="entry name" value="STN"/>
    <property type="match status" value="1"/>
</dbReference>
<feature type="signal peptide" evidence="11">
    <location>
        <begin position="1"/>
        <end position="35"/>
    </location>
</feature>
<dbReference type="GO" id="GO:0009279">
    <property type="term" value="C:cell outer membrane"/>
    <property type="evidence" value="ECO:0007669"/>
    <property type="project" value="UniProtKB-SubCell"/>
</dbReference>
<dbReference type="PRINTS" id="PR00811">
    <property type="entry name" value="BCTERIALGSPD"/>
</dbReference>
<evidence type="ECO:0000256" key="7">
    <source>
        <dbReference type="RuleBase" id="RU004003"/>
    </source>
</evidence>
<comment type="subcellular location">
    <subcellularLocation>
        <location evidence="8">Cell outer membrane</location>
    </subcellularLocation>
    <subcellularLocation>
        <location evidence="1">Membrane</location>
    </subcellularLocation>
</comment>
<evidence type="ECO:0000313" key="14">
    <source>
        <dbReference type="Proteomes" id="UP000184076"/>
    </source>
</evidence>
<dbReference type="GO" id="GO:0009306">
    <property type="term" value="P:protein secretion"/>
    <property type="evidence" value="ECO:0007669"/>
    <property type="project" value="InterPro"/>
</dbReference>
<dbReference type="NCBIfam" id="TIGR02515">
    <property type="entry name" value="IV_pilus_PilQ"/>
    <property type="match status" value="1"/>
</dbReference>
<protein>
    <submittedName>
        <fullName evidence="13">Type IV pilus assembly protein PilQ</fullName>
    </submittedName>
</protein>
<dbReference type="InterPro" id="IPR051808">
    <property type="entry name" value="Type_IV_pilus_biogenesis"/>
</dbReference>
<evidence type="ECO:0000256" key="6">
    <source>
        <dbReference type="ARBA" id="ARBA00023237"/>
    </source>
</evidence>
<dbReference type="Pfam" id="PF21305">
    <property type="entry name" value="type_II_gspD_N0"/>
    <property type="match status" value="1"/>
</dbReference>
<evidence type="ECO:0000256" key="2">
    <source>
        <dbReference type="ARBA" id="ARBA00022448"/>
    </source>
</evidence>
<comment type="similarity">
    <text evidence="7">Belongs to the bacterial secretin family.</text>
</comment>
<dbReference type="RefSeq" id="WP_073035917.1">
    <property type="nucleotide sequence ID" value="NZ_FQVB01000003.1"/>
</dbReference>
<keyword evidence="9" id="KW-0175">Coiled coil</keyword>
<name>A0A1M4SHL6_9BACT</name>
<gene>
    <name evidence="13" type="ORF">SAMN02745206_00101</name>
</gene>
<dbReference type="Pfam" id="PF00263">
    <property type="entry name" value="Secretin"/>
    <property type="match status" value="1"/>
</dbReference>
<dbReference type="InterPro" id="IPR013355">
    <property type="entry name" value="Pilus_4_PilQ"/>
</dbReference>
<keyword evidence="6" id="KW-0998">Cell outer membrane</keyword>
<keyword evidence="4 11" id="KW-0732">Signal</keyword>
<keyword evidence="3" id="KW-0812">Transmembrane</keyword>